<evidence type="ECO:0000259" key="3">
    <source>
        <dbReference type="PROSITE" id="PS51677"/>
    </source>
</evidence>
<dbReference type="GO" id="GO:0046872">
    <property type="term" value="F:metal ion binding"/>
    <property type="evidence" value="ECO:0007669"/>
    <property type="project" value="UniProtKB-KW"/>
</dbReference>
<sequence>MYLVKTPWWLRALYPSFTWKINTVEKVLYLTFDDGPHETATPFVLDELKKHHAKATFFCIGKNVKKHKEIYKRIIEEGHAVGNHTYHHLNGWKTNDEEYINDIEMASKEIDSKLFRPPYGKITRFQSSIVKHQSSIIMWDVLSGDFDVNLQPQRCLANVLYHSKKGSIIVFHDSTKAWERMSFALPKVLEYFSKEGYQFRPL</sequence>
<keyword evidence="2 4" id="KW-0378">Hydrolase</keyword>
<comment type="caution">
    <text evidence="4">The sequence shown here is derived from an EMBL/GenBank/DDBJ whole genome shotgun (WGS) entry which is preliminary data.</text>
</comment>
<proteinExistence type="predicted"/>
<dbReference type="GO" id="GO:0016020">
    <property type="term" value="C:membrane"/>
    <property type="evidence" value="ECO:0007669"/>
    <property type="project" value="TreeGrafter"/>
</dbReference>
<evidence type="ECO:0000256" key="1">
    <source>
        <dbReference type="ARBA" id="ARBA00022723"/>
    </source>
</evidence>
<dbReference type="EC" id="3.5.1.104" evidence="4"/>
<name>A0A1J5SEZ3_9ZZZZ</name>
<evidence type="ECO:0000256" key="2">
    <source>
        <dbReference type="ARBA" id="ARBA00022801"/>
    </source>
</evidence>
<dbReference type="SUPFAM" id="SSF88713">
    <property type="entry name" value="Glycoside hydrolase/deacetylase"/>
    <property type="match status" value="1"/>
</dbReference>
<dbReference type="Pfam" id="PF01522">
    <property type="entry name" value="Polysacc_deac_1"/>
    <property type="match status" value="1"/>
</dbReference>
<dbReference type="CDD" id="cd10959">
    <property type="entry name" value="CE4_NodB_like_3"/>
    <property type="match status" value="1"/>
</dbReference>
<dbReference type="PANTHER" id="PTHR10587">
    <property type="entry name" value="GLYCOSYL TRANSFERASE-RELATED"/>
    <property type="match status" value="1"/>
</dbReference>
<gene>
    <name evidence="4" type="primary">pgdA_6</name>
    <name evidence="4" type="ORF">GALL_108810</name>
</gene>
<feature type="domain" description="NodB homology" evidence="3">
    <location>
        <begin position="26"/>
        <end position="202"/>
    </location>
</feature>
<keyword evidence="1" id="KW-0479">Metal-binding</keyword>
<accession>A0A1J5SEZ3</accession>
<dbReference type="PROSITE" id="PS51677">
    <property type="entry name" value="NODB"/>
    <property type="match status" value="1"/>
</dbReference>
<evidence type="ECO:0000313" key="4">
    <source>
        <dbReference type="EMBL" id="OIR06975.1"/>
    </source>
</evidence>
<dbReference type="EMBL" id="MLJW01000040">
    <property type="protein sequence ID" value="OIR06975.1"/>
    <property type="molecule type" value="Genomic_DNA"/>
</dbReference>
<dbReference type="InterPro" id="IPR002509">
    <property type="entry name" value="NODB_dom"/>
</dbReference>
<dbReference type="AlphaFoldDB" id="A0A1J5SEZ3"/>
<reference evidence="4" key="1">
    <citation type="submission" date="2016-10" db="EMBL/GenBank/DDBJ databases">
        <title>Sequence of Gallionella enrichment culture.</title>
        <authorList>
            <person name="Poehlein A."/>
            <person name="Muehling M."/>
            <person name="Daniel R."/>
        </authorList>
    </citation>
    <scope>NUCLEOTIDE SEQUENCE</scope>
</reference>
<dbReference type="GO" id="GO:0005975">
    <property type="term" value="P:carbohydrate metabolic process"/>
    <property type="evidence" value="ECO:0007669"/>
    <property type="project" value="InterPro"/>
</dbReference>
<dbReference type="PANTHER" id="PTHR10587:SF133">
    <property type="entry name" value="CHITIN DEACETYLASE 1-RELATED"/>
    <property type="match status" value="1"/>
</dbReference>
<dbReference type="Gene3D" id="3.20.20.370">
    <property type="entry name" value="Glycoside hydrolase/deacetylase"/>
    <property type="match status" value="1"/>
</dbReference>
<organism evidence="4">
    <name type="scientific">mine drainage metagenome</name>
    <dbReference type="NCBI Taxonomy" id="410659"/>
    <lineage>
        <taxon>unclassified sequences</taxon>
        <taxon>metagenomes</taxon>
        <taxon>ecological metagenomes</taxon>
    </lineage>
</organism>
<dbReference type="InterPro" id="IPR050248">
    <property type="entry name" value="Polysacc_deacetylase_ArnD"/>
</dbReference>
<protein>
    <submittedName>
        <fullName evidence="4">Peptidoglycan-N-acetylglucosamine deacetylase</fullName>
        <ecNumber evidence="4">3.5.1.104</ecNumber>
    </submittedName>
</protein>
<dbReference type="GO" id="GO:0016810">
    <property type="term" value="F:hydrolase activity, acting on carbon-nitrogen (but not peptide) bonds"/>
    <property type="evidence" value="ECO:0007669"/>
    <property type="project" value="InterPro"/>
</dbReference>
<dbReference type="InterPro" id="IPR011330">
    <property type="entry name" value="Glyco_hydro/deAcase_b/a-brl"/>
</dbReference>